<evidence type="ECO:0000256" key="1">
    <source>
        <dbReference type="SAM" id="MobiDB-lite"/>
    </source>
</evidence>
<organism evidence="4 5">
    <name type="scientific">Ridgeia piscesae</name>
    <name type="common">Tubeworm</name>
    <dbReference type="NCBI Taxonomy" id="27915"/>
    <lineage>
        <taxon>Eukaryota</taxon>
        <taxon>Metazoa</taxon>
        <taxon>Spiralia</taxon>
        <taxon>Lophotrochozoa</taxon>
        <taxon>Annelida</taxon>
        <taxon>Polychaeta</taxon>
        <taxon>Sedentaria</taxon>
        <taxon>Canalipalpata</taxon>
        <taxon>Sabellida</taxon>
        <taxon>Siboglinidae</taxon>
        <taxon>Ridgeia</taxon>
    </lineage>
</organism>
<keyword evidence="5" id="KW-1185">Reference proteome</keyword>
<reference evidence="4" key="1">
    <citation type="journal article" date="2023" name="Mol. Biol. Evol.">
        <title>Third-Generation Sequencing Reveals the Adaptive Role of the Epigenome in Three Deep-Sea Polychaetes.</title>
        <authorList>
            <person name="Perez M."/>
            <person name="Aroh O."/>
            <person name="Sun Y."/>
            <person name="Lan Y."/>
            <person name="Juniper S.K."/>
            <person name="Young C.R."/>
            <person name="Angers B."/>
            <person name="Qian P.Y."/>
        </authorList>
    </citation>
    <scope>NUCLEOTIDE SEQUENCE</scope>
    <source>
        <strain evidence="4">R07B-5</strain>
    </source>
</reference>
<feature type="transmembrane region" description="Helical" evidence="2">
    <location>
        <begin position="210"/>
        <end position="232"/>
    </location>
</feature>
<gene>
    <name evidence="4" type="ORF">NP493_12g03043</name>
</gene>
<sequence length="351" mass="38362">MLLAGSVSRDVVTVVCVLLAVSVFATTATECTQETVNECLEPFKTETGNATGSPIVPTRTEEEMQKVCNDYDNFAECLKPIKPNCVEIDRLVFEGIDNYYDYFCDQKFDEYLKYRDCFKQGKLHEEGKYCNLTFTSRLSDLRDQGYSSSYLRDRICQYVEDYLDCVENVVSSFCGKEAAQWQRGLDVTSLEPLLNRISCPGWQQSTPSNAVIILIAVFFLLLLLAVGALLAMKLCQMNSRSRRQTGPDENAVPPYASYDGNGVYMYAAGMPPVEYTQGGAAAGPLPTKAPPYPESLPPEYESPTPYSGPGYDNPVYGINPGGPPTGPITVAAAPSEVAPVDSASVHAGSTK</sequence>
<keyword evidence="3" id="KW-0732">Signal</keyword>
<dbReference type="AlphaFoldDB" id="A0AAD9UL27"/>
<feature type="compositionally biased region" description="Low complexity" evidence="1">
    <location>
        <begin position="297"/>
        <end position="309"/>
    </location>
</feature>
<keyword evidence="2" id="KW-1133">Transmembrane helix</keyword>
<dbReference type="PANTHER" id="PTHR37431:SF3">
    <property type="entry name" value="DUF19 DOMAIN-CONTAINING PROTEIN"/>
    <property type="match status" value="1"/>
</dbReference>
<comment type="caution">
    <text evidence="4">The sequence shown here is derived from an EMBL/GenBank/DDBJ whole genome shotgun (WGS) entry which is preliminary data.</text>
</comment>
<feature type="region of interest" description="Disordered" evidence="1">
    <location>
        <begin position="281"/>
        <end position="331"/>
    </location>
</feature>
<dbReference type="Proteomes" id="UP001209878">
    <property type="component" value="Unassembled WGS sequence"/>
</dbReference>
<feature type="signal peptide" evidence="3">
    <location>
        <begin position="1"/>
        <end position="28"/>
    </location>
</feature>
<feature type="chain" id="PRO_5042059242" evidence="3">
    <location>
        <begin position="29"/>
        <end position="351"/>
    </location>
</feature>
<feature type="compositionally biased region" description="Pro residues" evidence="1">
    <location>
        <begin position="287"/>
        <end position="296"/>
    </location>
</feature>
<evidence type="ECO:0000313" key="5">
    <source>
        <dbReference type="Proteomes" id="UP001209878"/>
    </source>
</evidence>
<keyword evidence="2" id="KW-0812">Transmembrane</keyword>
<evidence type="ECO:0000256" key="2">
    <source>
        <dbReference type="SAM" id="Phobius"/>
    </source>
</evidence>
<evidence type="ECO:0000313" key="4">
    <source>
        <dbReference type="EMBL" id="KAK2193464.1"/>
    </source>
</evidence>
<proteinExistence type="predicted"/>
<dbReference type="PANTHER" id="PTHR37431">
    <property type="entry name" value="PROTEIN CBG06927"/>
    <property type="match status" value="1"/>
</dbReference>
<accession>A0AAD9UL27</accession>
<evidence type="ECO:0000256" key="3">
    <source>
        <dbReference type="SAM" id="SignalP"/>
    </source>
</evidence>
<dbReference type="EMBL" id="JAODUO010000012">
    <property type="protein sequence ID" value="KAK2193464.1"/>
    <property type="molecule type" value="Genomic_DNA"/>
</dbReference>
<protein>
    <submittedName>
        <fullName evidence="4">Uncharacterized protein</fullName>
    </submittedName>
</protein>
<name>A0AAD9UL27_RIDPI</name>
<keyword evidence="2" id="KW-0472">Membrane</keyword>